<dbReference type="EMBL" id="JALJOR010000019">
    <property type="protein sequence ID" value="KAK9803868.1"/>
    <property type="molecule type" value="Genomic_DNA"/>
</dbReference>
<dbReference type="AlphaFoldDB" id="A0AAW1P1H8"/>
<keyword evidence="3" id="KW-1185">Reference proteome</keyword>
<organism evidence="2 3">
    <name type="scientific">[Myrmecia] bisecta</name>
    <dbReference type="NCBI Taxonomy" id="41462"/>
    <lineage>
        <taxon>Eukaryota</taxon>
        <taxon>Viridiplantae</taxon>
        <taxon>Chlorophyta</taxon>
        <taxon>core chlorophytes</taxon>
        <taxon>Trebouxiophyceae</taxon>
        <taxon>Trebouxiales</taxon>
        <taxon>Trebouxiaceae</taxon>
        <taxon>Myrmecia</taxon>
    </lineage>
</organism>
<feature type="compositionally biased region" description="Polar residues" evidence="1">
    <location>
        <begin position="144"/>
        <end position="161"/>
    </location>
</feature>
<protein>
    <submittedName>
        <fullName evidence="2">Uncharacterized protein</fullName>
    </submittedName>
</protein>
<feature type="region of interest" description="Disordered" evidence="1">
    <location>
        <begin position="130"/>
        <end position="175"/>
    </location>
</feature>
<accession>A0AAW1P1H8</accession>
<evidence type="ECO:0000313" key="3">
    <source>
        <dbReference type="Proteomes" id="UP001489004"/>
    </source>
</evidence>
<reference evidence="2 3" key="1">
    <citation type="journal article" date="2024" name="Nat. Commun.">
        <title>Phylogenomics reveals the evolutionary origins of lichenization in chlorophyte algae.</title>
        <authorList>
            <person name="Puginier C."/>
            <person name="Libourel C."/>
            <person name="Otte J."/>
            <person name="Skaloud P."/>
            <person name="Haon M."/>
            <person name="Grisel S."/>
            <person name="Petersen M."/>
            <person name="Berrin J.G."/>
            <person name="Delaux P.M."/>
            <person name="Dal Grande F."/>
            <person name="Keller J."/>
        </authorList>
    </citation>
    <scope>NUCLEOTIDE SEQUENCE [LARGE SCALE GENOMIC DNA]</scope>
    <source>
        <strain evidence="2 3">SAG 2043</strain>
    </source>
</reference>
<feature type="compositionally biased region" description="Basic and acidic residues" evidence="1">
    <location>
        <begin position="163"/>
        <end position="175"/>
    </location>
</feature>
<dbReference type="Proteomes" id="UP001489004">
    <property type="component" value="Unassembled WGS sequence"/>
</dbReference>
<sequence>MALAVELAKQMYQFGPVMNAKMTYAALASLPQGLAYAGGEAVRVGVEGGDPDGVARLTGEMATMVTITNAMLAAGEVGKATTVAGELAQRGNSEILDIINQAQEKPEDEKNALDRVGDAAKSTAAKVVGALAGDKAKDKPTPSKRGSTTGQAQQPSKSQPETAAKEDLPVRKTAQ</sequence>
<gene>
    <name evidence="2" type="ORF">WJX72_000573</name>
</gene>
<evidence type="ECO:0000313" key="2">
    <source>
        <dbReference type="EMBL" id="KAK9803868.1"/>
    </source>
</evidence>
<evidence type="ECO:0000256" key="1">
    <source>
        <dbReference type="SAM" id="MobiDB-lite"/>
    </source>
</evidence>
<comment type="caution">
    <text evidence="2">The sequence shown here is derived from an EMBL/GenBank/DDBJ whole genome shotgun (WGS) entry which is preliminary data.</text>
</comment>
<name>A0AAW1P1H8_9CHLO</name>
<proteinExistence type="predicted"/>